<dbReference type="Gene3D" id="3.40.50.720">
    <property type="entry name" value="NAD(P)-binding Rossmann-like Domain"/>
    <property type="match status" value="1"/>
</dbReference>
<comment type="caution">
    <text evidence="7">The sequence shown here is derived from an EMBL/GenBank/DDBJ whole genome shotgun (WGS) entry which is preliminary data.</text>
</comment>
<comment type="cofactor">
    <cofactor evidence="4">
        <name>Zn(2+)</name>
        <dbReference type="ChEBI" id="CHEBI:29105"/>
    </cofactor>
</comment>
<keyword evidence="2 4" id="KW-0862">Zinc</keyword>
<dbReference type="InterPro" id="IPR011032">
    <property type="entry name" value="GroES-like_sf"/>
</dbReference>
<keyword evidence="8" id="KW-1185">Reference proteome</keyword>
<dbReference type="InterPro" id="IPR050129">
    <property type="entry name" value="Zn_alcohol_dh"/>
</dbReference>
<name>A0A5N1J6W3_9BACT</name>
<dbReference type="PANTHER" id="PTHR43401:SF2">
    <property type="entry name" value="L-THREONINE 3-DEHYDROGENASE"/>
    <property type="match status" value="1"/>
</dbReference>
<evidence type="ECO:0000256" key="3">
    <source>
        <dbReference type="ARBA" id="ARBA00023002"/>
    </source>
</evidence>
<evidence type="ECO:0000256" key="4">
    <source>
        <dbReference type="RuleBase" id="RU361277"/>
    </source>
</evidence>
<dbReference type="InterPro" id="IPR002328">
    <property type="entry name" value="ADH_Zn_CS"/>
</dbReference>
<dbReference type="AlphaFoldDB" id="A0A5N1J6W3"/>
<dbReference type="SUPFAM" id="SSF51735">
    <property type="entry name" value="NAD(P)-binding Rossmann-fold domains"/>
    <property type="match status" value="1"/>
</dbReference>
<evidence type="ECO:0000256" key="2">
    <source>
        <dbReference type="ARBA" id="ARBA00022833"/>
    </source>
</evidence>
<keyword evidence="1 4" id="KW-0479">Metal-binding</keyword>
<comment type="similarity">
    <text evidence="4">Belongs to the zinc-containing alcohol dehydrogenase family.</text>
</comment>
<dbReference type="Proteomes" id="UP000326344">
    <property type="component" value="Unassembled WGS sequence"/>
</dbReference>
<dbReference type="Pfam" id="PF08240">
    <property type="entry name" value="ADH_N"/>
    <property type="match status" value="1"/>
</dbReference>
<keyword evidence="3" id="KW-0560">Oxidoreductase</keyword>
<evidence type="ECO:0000313" key="8">
    <source>
        <dbReference type="Proteomes" id="UP000326344"/>
    </source>
</evidence>
<sequence>MNRPSTMQALQMRGIRELVKTELPVPSPQPDEVLIRTQAATICTSDLHDLATNPFNIILPRVLGHEAAGIVVACGSAVTQFVPGNRVAAHPVVPCGYCEECLRGFDHLCANMGHLGYDREGGFADYFVQRADRVRALPPDVSFSLGALLEPVCVCLQAVARAGDVRGRVVLVVGDGPFGNMIARLARRAGASRVLVVGREPFRLRHIPDAEIVEVPPARSVDVAILAVSSAEAVGVCLSALRPRGRLVIFSAVLQPVPINLFPLHLSELEIVGACNDENRLDEALRCLSDPELALHEVITQEIRFEDWKKAFDLASHQHDRALKVALVFDPI</sequence>
<evidence type="ECO:0000259" key="5">
    <source>
        <dbReference type="Pfam" id="PF00107"/>
    </source>
</evidence>
<dbReference type="GO" id="GO:0008270">
    <property type="term" value="F:zinc ion binding"/>
    <property type="evidence" value="ECO:0007669"/>
    <property type="project" value="InterPro"/>
</dbReference>
<dbReference type="EMBL" id="VTWS01000009">
    <property type="protein sequence ID" value="KAA9346757.1"/>
    <property type="molecule type" value="Genomic_DNA"/>
</dbReference>
<dbReference type="SUPFAM" id="SSF50129">
    <property type="entry name" value="GroES-like"/>
    <property type="match status" value="1"/>
</dbReference>
<dbReference type="Pfam" id="PF00107">
    <property type="entry name" value="ADH_zinc_N"/>
    <property type="match status" value="1"/>
</dbReference>
<accession>A0A5N1J6W3</accession>
<evidence type="ECO:0000313" key="7">
    <source>
        <dbReference type="EMBL" id="KAA9346757.1"/>
    </source>
</evidence>
<proteinExistence type="inferred from homology"/>
<protein>
    <submittedName>
        <fullName evidence="7">Alcohol dehydrogenase catalytic domain-containing protein</fullName>
    </submittedName>
</protein>
<organism evidence="7 8">
    <name type="scientific">Larkinella humicola</name>
    <dbReference type="NCBI Taxonomy" id="2607654"/>
    <lineage>
        <taxon>Bacteria</taxon>
        <taxon>Pseudomonadati</taxon>
        <taxon>Bacteroidota</taxon>
        <taxon>Cytophagia</taxon>
        <taxon>Cytophagales</taxon>
        <taxon>Spirosomataceae</taxon>
        <taxon>Larkinella</taxon>
    </lineage>
</organism>
<dbReference type="Gene3D" id="3.90.180.10">
    <property type="entry name" value="Medium-chain alcohol dehydrogenases, catalytic domain"/>
    <property type="match status" value="1"/>
</dbReference>
<dbReference type="RefSeq" id="WP_150880996.1">
    <property type="nucleotide sequence ID" value="NZ_VTWS01000009.1"/>
</dbReference>
<dbReference type="PROSITE" id="PS00059">
    <property type="entry name" value="ADH_ZINC"/>
    <property type="match status" value="1"/>
</dbReference>
<dbReference type="InterPro" id="IPR013154">
    <property type="entry name" value="ADH-like_N"/>
</dbReference>
<dbReference type="InterPro" id="IPR036291">
    <property type="entry name" value="NAD(P)-bd_dom_sf"/>
</dbReference>
<feature type="domain" description="Alcohol dehydrogenase-like C-terminal" evidence="5">
    <location>
        <begin position="184"/>
        <end position="288"/>
    </location>
</feature>
<dbReference type="GO" id="GO:0016491">
    <property type="term" value="F:oxidoreductase activity"/>
    <property type="evidence" value="ECO:0007669"/>
    <property type="project" value="UniProtKB-KW"/>
</dbReference>
<evidence type="ECO:0000259" key="6">
    <source>
        <dbReference type="Pfam" id="PF08240"/>
    </source>
</evidence>
<feature type="domain" description="Alcohol dehydrogenase-like N-terminal" evidence="6">
    <location>
        <begin position="29"/>
        <end position="138"/>
    </location>
</feature>
<dbReference type="InterPro" id="IPR013149">
    <property type="entry name" value="ADH-like_C"/>
</dbReference>
<reference evidence="7 8" key="1">
    <citation type="submission" date="2019-09" db="EMBL/GenBank/DDBJ databases">
        <title>Genome Sequence of Larkinella sp MA1.</title>
        <authorList>
            <person name="Srinivasan S."/>
        </authorList>
    </citation>
    <scope>NUCLEOTIDE SEQUENCE [LARGE SCALE GENOMIC DNA]</scope>
    <source>
        <strain evidence="7 8">MA1</strain>
    </source>
</reference>
<dbReference type="PANTHER" id="PTHR43401">
    <property type="entry name" value="L-THREONINE 3-DEHYDROGENASE"/>
    <property type="match status" value="1"/>
</dbReference>
<gene>
    <name evidence="7" type="ORF">F0P93_27535</name>
</gene>
<evidence type="ECO:0000256" key="1">
    <source>
        <dbReference type="ARBA" id="ARBA00022723"/>
    </source>
</evidence>